<keyword evidence="3" id="KW-0378">Hydrolase</keyword>
<comment type="similarity">
    <text evidence="1">Belongs to the metallo-beta-lactamase superfamily.</text>
</comment>
<dbReference type="Pfam" id="PF00753">
    <property type="entry name" value="Lactamase_B"/>
    <property type="match status" value="1"/>
</dbReference>
<name>A0A8J7RJB5_9HYPH</name>
<sequence length="296" mass="32840">MRFRIGEITVTRIEEVLEKGFRPENLFPGFDSAIFDQHPILRDFFDEESGQVWSSIHSWLVQVDGLNILVDTCSGNGKVRALPRFQRFHMLDFPFIDTLAAAGITPEEVDIVFCTHLHIDHVGWNTRLENGRWVPAFPNARYIFGRAEFDHWTNGDGPRLFPDNVAVIEDSVLPVVEAGLVEFVEDGDEIVPGLRVELAPGHTATQLILKHEAPGGGFVISADVIHQPIQVYAPHLNSCFCEIQDAARTTRRKLLDHCAGTGAILLPMHFGPPHAGKIHRAGMGFAFEPAEAAVPA</sequence>
<feature type="domain" description="Metallo-beta-lactamase" evidence="5">
    <location>
        <begin position="55"/>
        <end position="269"/>
    </location>
</feature>
<dbReference type="Proteomes" id="UP000666240">
    <property type="component" value="Unassembled WGS sequence"/>
</dbReference>
<proteinExistence type="inferred from homology"/>
<evidence type="ECO:0000256" key="1">
    <source>
        <dbReference type="ARBA" id="ARBA00007749"/>
    </source>
</evidence>
<comment type="caution">
    <text evidence="6">The sequence shown here is derived from an EMBL/GenBank/DDBJ whole genome shotgun (WGS) entry which is preliminary data.</text>
</comment>
<evidence type="ECO:0000313" key="6">
    <source>
        <dbReference type="EMBL" id="MBP0438321.1"/>
    </source>
</evidence>
<dbReference type="InterPro" id="IPR036866">
    <property type="entry name" value="RibonucZ/Hydroxyglut_hydro"/>
</dbReference>
<dbReference type="GO" id="GO:0046872">
    <property type="term" value="F:metal ion binding"/>
    <property type="evidence" value="ECO:0007669"/>
    <property type="project" value="UniProtKB-KW"/>
</dbReference>
<evidence type="ECO:0000256" key="2">
    <source>
        <dbReference type="ARBA" id="ARBA00022723"/>
    </source>
</evidence>
<dbReference type="GO" id="GO:0016787">
    <property type="term" value="F:hydrolase activity"/>
    <property type="evidence" value="ECO:0007669"/>
    <property type="project" value="UniProtKB-KW"/>
</dbReference>
<evidence type="ECO:0000313" key="7">
    <source>
        <dbReference type="Proteomes" id="UP000666240"/>
    </source>
</evidence>
<dbReference type="CDD" id="cd16277">
    <property type="entry name" value="metallo-hydrolase-like_MBL-fold"/>
    <property type="match status" value="1"/>
</dbReference>
<keyword evidence="2" id="KW-0479">Metal-binding</keyword>
<keyword evidence="4" id="KW-0862">Zinc</keyword>
<dbReference type="SMART" id="SM00849">
    <property type="entry name" value="Lactamase_B"/>
    <property type="match status" value="1"/>
</dbReference>
<reference evidence="6" key="1">
    <citation type="submission" date="2021-03" db="EMBL/GenBank/DDBJ databases">
        <title>Genome sequencing and assembly of Tianweitania sediminis.</title>
        <authorList>
            <person name="Chhetri G."/>
        </authorList>
    </citation>
    <scope>NUCLEOTIDE SEQUENCE</scope>
    <source>
        <strain evidence="6">Z8</strain>
    </source>
</reference>
<accession>A0A8J7RJB5</accession>
<evidence type="ECO:0000256" key="3">
    <source>
        <dbReference type="ARBA" id="ARBA00022801"/>
    </source>
</evidence>
<dbReference type="EMBL" id="JAGIYY010000001">
    <property type="protein sequence ID" value="MBP0438321.1"/>
    <property type="molecule type" value="Genomic_DNA"/>
</dbReference>
<dbReference type="PANTHER" id="PTHR42978:SF6">
    <property type="entry name" value="QUORUM-QUENCHING LACTONASE YTNP-RELATED"/>
    <property type="match status" value="1"/>
</dbReference>
<gene>
    <name evidence="6" type="ORF">J5Y06_06640</name>
</gene>
<organism evidence="6 7">
    <name type="scientific">Tianweitania sediminis</name>
    <dbReference type="NCBI Taxonomy" id="1502156"/>
    <lineage>
        <taxon>Bacteria</taxon>
        <taxon>Pseudomonadati</taxon>
        <taxon>Pseudomonadota</taxon>
        <taxon>Alphaproteobacteria</taxon>
        <taxon>Hyphomicrobiales</taxon>
        <taxon>Phyllobacteriaceae</taxon>
        <taxon>Tianweitania</taxon>
    </lineage>
</organism>
<dbReference type="Gene3D" id="3.60.15.10">
    <property type="entry name" value="Ribonuclease Z/Hydroxyacylglutathione hydrolase-like"/>
    <property type="match status" value="1"/>
</dbReference>
<keyword evidence="7" id="KW-1185">Reference proteome</keyword>
<dbReference type="PANTHER" id="PTHR42978">
    <property type="entry name" value="QUORUM-QUENCHING LACTONASE YTNP-RELATED-RELATED"/>
    <property type="match status" value="1"/>
</dbReference>
<dbReference type="RefSeq" id="WP_209334227.1">
    <property type="nucleotide sequence ID" value="NZ_JAGIYY010000001.1"/>
</dbReference>
<dbReference type="AlphaFoldDB" id="A0A8J7RJB5"/>
<evidence type="ECO:0000256" key="4">
    <source>
        <dbReference type="ARBA" id="ARBA00022833"/>
    </source>
</evidence>
<evidence type="ECO:0000259" key="5">
    <source>
        <dbReference type="SMART" id="SM00849"/>
    </source>
</evidence>
<dbReference type="InterPro" id="IPR001279">
    <property type="entry name" value="Metallo-B-lactamas"/>
</dbReference>
<dbReference type="SUPFAM" id="SSF56281">
    <property type="entry name" value="Metallo-hydrolase/oxidoreductase"/>
    <property type="match status" value="1"/>
</dbReference>
<protein>
    <submittedName>
        <fullName evidence="6">MBL fold metallo-hydrolase</fullName>
    </submittedName>
</protein>
<dbReference type="InterPro" id="IPR051013">
    <property type="entry name" value="MBL_superfamily_lactonases"/>
</dbReference>